<dbReference type="OrthoDB" id="10035668at2759"/>
<evidence type="ECO:0000313" key="3">
    <source>
        <dbReference type="Proteomes" id="UP000499080"/>
    </source>
</evidence>
<dbReference type="InterPro" id="IPR004875">
    <property type="entry name" value="DDE_SF_endonuclease_dom"/>
</dbReference>
<dbReference type="Pfam" id="PF03184">
    <property type="entry name" value="DDE_1"/>
    <property type="match status" value="1"/>
</dbReference>
<organism evidence="2 3">
    <name type="scientific">Araneus ventricosus</name>
    <name type="common">Orbweaver spider</name>
    <name type="synonym">Epeira ventricosa</name>
    <dbReference type="NCBI Taxonomy" id="182803"/>
    <lineage>
        <taxon>Eukaryota</taxon>
        <taxon>Metazoa</taxon>
        <taxon>Ecdysozoa</taxon>
        <taxon>Arthropoda</taxon>
        <taxon>Chelicerata</taxon>
        <taxon>Arachnida</taxon>
        <taxon>Araneae</taxon>
        <taxon>Araneomorphae</taxon>
        <taxon>Entelegynae</taxon>
        <taxon>Araneoidea</taxon>
        <taxon>Araneidae</taxon>
        <taxon>Araneus</taxon>
    </lineage>
</organism>
<gene>
    <name evidence="2" type="ORF">AVEN_125809_1</name>
</gene>
<evidence type="ECO:0000259" key="1">
    <source>
        <dbReference type="Pfam" id="PF03184"/>
    </source>
</evidence>
<proteinExistence type="predicted"/>
<sequence length="279" mass="32298">MEENQTYVGSFPDIHYYSPDTMSGATRIDFYAWYPSQEGQQFDFQHEMLTYCRWRMNINKSQLTYANSLPFFNNLIADPTKNEGPRIILIGPVKVKRAAQFGVLPLIFKNNQTLNFESIKHLVCSLDRNATIPLNDDAKITPDAKRRKVFNVQQTKLYRIVYDKRFKNDYVKAVTARPNLLVYDGHVSHLSIELVETATEWEVTILKLPAHSSHMLQPLDVFVFCGIKSAWDAKLTDWARHNVNQKLPKSKFADLLGETWRNLQPCVIQSGFRKCGIYD</sequence>
<dbReference type="EMBL" id="BGPR01018608">
    <property type="protein sequence ID" value="GBN79626.1"/>
    <property type="molecule type" value="Genomic_DNA"/>
</dbReference>
<dbReference type="Proteomes" id="UP000499080">
    <property type="component" value="Unassembled WGS sequence"/>
</dbReference>
<name>A0A4Y2RW61_ARAVE</name>
<accession>A0A4Y2RW61</accession>
<keyword evidence="3" id="KW-1185">Reference proteome</keyword>
<protein>
    <recommendedName>
        <fullName evidence="1">DDE-1 domain-containing protein</fullName>
    </recommendedName>
</protein>
<dbReference type="GO" id="GO:0003676">
    <property type="term" value="F:nucleic acid binding"/>
    <property type="evidence" value="ECO:0007669"/>
    <property type="project" value="InterPro"/>
</dbReference>
<feature type="domain" description="DDE-1" evidence="1">
    <location>
        <begin position="164"/>
        <end position="272"/>
    </location>
</feature>
<dbReference type="AlphaFoldDB" id="A0A4Y2RW61"/>
<comment type="caution">
    <text evidence="2">The sequence shown here is derived from an EMBL/GenBank/DDBJ whole genome shotgun (WGS) entry which is preliminary data.</text>
</comment>
<reference evidence="2 3" key="1">
    <citation type="journal article" date="2019" name="Sci. Rep.">
        <title>Orb-weaving spider Araneus ventricosus genome elucidates the spidroin gene catalogue.</title>
        <authorList>
            <person name="Kono N."/>
            <person name="Nakamura H."/>
            <person name="Ohtoshi R."/>
            <person name="Moran D.A.P."/>
            <person name="Shinohara A."/>
            <person name="Yoshida Y."/>
            <person name="Fujiwara M."/>
            <person name="Mori M."/>
            <person name="Tomita M."/>
            <person name="Arakawa K."/>
        </authorList>
    </citation>
    <scope>NUCLEOTIDE SEQUENCE [LARGE SCALE GENOMIC DNA]</scope>
</reference>
<evidence type="ECO:0000313" key="2">
    <source>
        <dbReference type="EMBL" id="GBN79626.1"/>
    </source>
</evidence>